<dbReference type="Proteomes" id="UP001153954">
    <property type="component" value="Unassembled WGS sequence"/>
</dbReference>
<dbReference type="GO" id="GO:0043328">
    <property type="term" value="P:protein transport to vacuole involved in ubiquitin-dependent protein catabolic process via the multivesicular body sorting pathway"/>
    <property type="evidence" value="ECO:0007669"/>
    <property type="project" value="TreeGrafter"/>
</dbReference>
<dbReference type="Pfam" id="PF00102">
    <property type="entry name" value="Y_phosphatase"/>
    <property type="match status" value="1"/>
</dbReference>
<evidence type="ECO:0000256" key="4">
    <source>
        <dbReference type="ARBA" id="ARBA00022753"/>
    </source>
</evidence>
<accession>A0AAU9V065</accession>
<feature type="compositionally biased region" description="Polar residues" evidence="5">
    <location>
        <begin position="1381"/>
        <end position="1416"/>
    </location>
</feature>
<feature type="domain" description="Tyrosine-protein phosphatase" evidence="6">
    <location>
        <begin position="1514"/>
        <end position="1797"/>
    </location>
</feature>
<evidence type="ECO:0000256" key="1">
    <source>
        <dbReference type="ARBA" id="ARBA00004177"/>
    </source>
</evidence>
<dbReference type="GO" id="GO:0045022">
    <property type="term" value="P:early endosome to late endosome transport"/>
    <property type="evidence" value="ECO:0007669"/>
    <property type="project" value="TreeGrafter"/>
</dbReference>
<keyword evidence="3" id="KW-0963">Cytoplasm</keyword>
<evidence type="ECO:0000259" key="6">
    <source>
        <dbReference type="PROSITE" id="PS50055"/>
    </source>
</evidence>
<dbReference type="SMART" id="SM00194">
    <property type="entry name" value="PTPc"/>
    <property type="match status" value="1"/>
</dbReference>
<dbReference type="GO" id="GO:0032456">
    <property type="term" value="P:endocytic recycling"/>
    <property type="evidence" value="ECO:0007669"/>
    <property type="project" value="TreeGrafter"/>
</dbReference>
<dbReference type="PANTHER" id="PTHR23030">
    <property type="entry name" value="PCD6 INTERACTING PROTEIN-RELATED"/>
    <property type="match status" value="1"/>
</dbReference>
<dbReference type="SMART" id="SM01041">
    <property type="entry name" value="BRO1"/>
    <property type="match status" value="1"/>
</dbReference>
<feature type="region of interest" description="Disordered" evidence="5">
    <location>
        <begin position="1381"/>
        <end position="1439"/>
    </location>
</feature>
<dbReference type="InterPro" id="IPR025304">
    <property type="entry name" value="ALIX_V_dom"/>
</dbReference>
<evidence type="ECO:0000256" key="5">
    <source>
        <dbReference type="SAM" id="MobiDB-lite"/>
    </source>
</evidence>
<dbReference type="Gene3D" id="1.20.140.50">
    <property type="entry name" value="alix/aip1 like domains"/>
    <property type="match status" value="1"/>
</dbReference>
<reference evidence="8" key="1">
    <citation type="submission" date="2022-03" db="EMBL/GenBank/DDBJ databases">
        <authorList>
            <person name="Tunstrom K."/>
        </authorList>
    </citation>
    <scope>NUCLEOTIDE SEQUENCE</scope>
</reference>
<evidence type="ECO:0008006" key="10">
    <source>
        <dbReference type="Google" id="ProtNLM"/>
    </source>
</evidence>
<comment type="subcellular location">
    <subcellularLocation>
        <location evidence="2">Cytoplasm</location>
    </subcellularLocation>
    <subcellularLocation>
        <location evidence="1">Endosome</location>
    </subcellularLocation>
</comment>
<dbReference type="SUPFAM" id="SSF52799">
    <property type="entry name" value="(Phosphotyrosine protein) phosphatases II"/>
    <property type="match status" value="1"/>
</dbReference>
<dbReference type="Pfam" id="PF03097">
    <property type="entry name" value="BRO1"/>
    <property type="match status" value="1"/>
</dbReference>
<dbReference type="Gene3D" id="1.20.120.560">
    <property type="entry name" value="alix/aip1 in complex with the ypdl late domain"/>
    <property type="match status" value="1"/>
</dbReference>
<dbReference type="InterPro" id="IPR000242">
    <property type="entry name" value="PTP_cat"/>
</dbReference>
<evidence type="ECO:0000256" key="2">
    <source>
        <dbReference type="ARBA" id="ARBA00004496"/>
    </source>
</evidence>
<dbReference type="Gene3D" id="3.90.190.10">
    <property type="entry name" value="Protein tyrosine phosphatase superfamily"/>
    <property type="match status" value="1"/>
</dbReference>
<dbReference type="Gene3D" id="1.25.40.280">
    <property type="entry name" value="alix/aip1 like domains"/>
    <property type="match status" value="1"/>
</dbReference>
<protein>
    <recommendedName>
        <fullName evidence="10">Tyrosine-protein phosphatase non-receptor type 23</fullName>
    </recommendedName>
</protein>
<name>A0AAU9V065_EUPED</name>
<dbReference type="GO" id="GO:0005768">
    <property type="term" value="C:endosome"/>
    <property type="evidence" value="ECO:0007669"/>
    <property type="project" value="UniProtKB-SubCell"/>
</dbReference>
<dbReference type="Pfam" id="PF13949">
    <property type="entry name" value="ALIX_LYPXL_bnd"/>
    <property type="match status" value="1"/>
</dbReference>
<feature type="domain" description="BRO1" evidence="7">
    <location>
        <begin position="8"/>
        <end position="402"/>
    </location>
</feature>
<proteinExistence type="predicted"/>
<dbReference type="InterPro" id="IPR029021">
    <property type="entry name" value="Prot-tyrosine_phosphatase-like"/>
</dbReference>
<evidence type="ECO:0000259" key="7">
    <source>
        <dbReference type="PROSITE" id="PS51180"/>
    </source>
</evidence>
<evidence type="ECO:0000313" key="9">
    <source>
        <dbReference type="Proteomes" id="UP001153954"/>
    </source>
</evidence>
<dbReference type="EMBL" id="CAKOGL010000027">
    <property type="protein sequence ID" value="CAH2104204.1"/>
    <property type="molecule type" value="Genomic_DNA"/>
</dbReference>
<dbReference type="InterPro" id="IPR004328">
    <property type="entry name" value="BRO1_dom"/>
</dbReference>
<sequence length="1883" mass="209378">MEAVPKLPLISFELKVSTENTHFGPKLKQYIAEAYREDPDSYGNEIHQLEGLRSTAVRPTIDSAGLSALIRYFCQLRAIQSRFPMGKGQPVACTFAWKDLYANMSCSLADIKFEMACILYNIGALHTQLGSSEPRTSADSLKSACQHYQHAAWAFQFLREQYPQPPGADVSSDILRMLQEICFAQAQECILDKSIQDTRKPSVIGAVATQVMYFYKNSLALLGPSTGTDNIHEIIGTKLYNYWYRYLSFKMYYIGCVVSLYQGMHAEEQQKMGERVAFYQQAVDKLGEARKLAKYIEPVQVTQEALTFTNDVVEGKRKAAKNENEFIYHEEVPEKDMLSDLKPACLVSAVAINFNDPEVSGPDIFSRLVPMVAHEASSMYSEEKAKLLRHVISQVEAKNTELTEFMSSLQLDQLDVMDSDQKIPQEIVDRCAAMNAKTDIIQTLVDSMNSLAEIISDVEHSLNEIKTLIQEETMNEKEYQKQMGPRPPSIVQTEISREYHKYQEAHSRTNESNQVLHKAMTLHIANLKLLSQPLDVLQSKIPSIENIEGLDRDTMKEMRRVVGKAREMQRQRDALVQQLRTAVAADDVTAQLLARSSEPIEEIFKQEIEKHTPTVKIIEQNLAAQENIINKLTSLYASYGDSRRMLSDVLRKREGLINALVTSYDTHAELLGKSQKGLEFYRKLAHNVGGLLARLRAVCQVQREERAQLVAAQPAPTPVTSAAPKALDAAKVLTTVPPPSSGGTLKLKDYLPYMKNRSLARPPVAPQTQMEPIPSESYYPDTIYPTSVRPTPVGSEATDVTQPNLPDGVVMPQEVQNVPNPYARQYITPYMPAESDPYAPSYAYPMTKFSKPEDNYSYSSYTPPQYSSQMPEQQTYTNPYYSATQNNNTAVTDSQNGSLYNNMTQANVNPSTNQYNVYSEPCMTNQMGNAFDPNTAQYNQVNQDFNASFAAMQVSAPKAEPVSNYGGEYSQIHYSVQYPQSYTPNMATYSHAGQNSNTNIVESPLPPGSNMNYSYTDQMAQYGTAMPNINQNVVNQQPNLQYSAPNSSNQTQNVSNPNIQYSMPNVSNTMPNVPASTQNFANPMQNVPNSIPSSINPVSLPSTMGPVSAVSGYSDQQYAYSSTDANSLSQGYVYTNAEKLVTATTNASIPTFSVGQTYGVTNEPTSYIDPNLSQIDALDKPIKSHVTGEALSSNIPNYQNYTSGANYVADQNFQPTSTQYTDQTNVNYGQIYQNHPGYTYNATSGNYDYNYGSQSTYANYGQASVNPQSENDTNWTTPGMYTSAGACNTVQSPSENPQMLSTDPRNGQTYFNLPYGYLTNTNQANEFSNANQTVQTTTNYGANMNNSTYMQSGQVQDTSVTFINNQAPTAKENVIENQTPNQDQQFNSQPISPSDQNCQSNEISTQNTQNVPSNDSPPVESTPKEIQETKSVSNVEEQKSELSTFDLLSDIDFSVEQKPLMPEIKVPQISEKAIFKQNIVTREEPVVKPVPKEEVIERPAKRDLFSDPSLLNQFTQELKNLKKLTDSLTNKTSIGLTVLDSKWKSFQDVQAKENMSRSKSIAMKHTKGSIVTEVVPYDDSRLTLKSDPDAYFNASYYKQLASWCIPLVISKCPEESEYEVFWKAMFENKIACIVCLLTEIEMQGNAYWPTAKGQSLDLSDGLRVTLEEVSCTVHWTERQLTIRQGKNVSKVTHYQINVFPAKISCSPLVLLASRVLDATYSGRLSNQLRAACLQCAHGAGRSALLALLVLATCQLRAGDPRLCDMLDEGCINLYKHRTNVLEDTKYLADAYRTVLFYAQGVLCSGTTMFNGEAVSVASGASVLPPAPSSPPSPPPAVGASASSSKSKFSRESFEEMRQAPGLKSGDMKDPLNFLDPLWSLKKK</sequence>
<dbReference type="PROSITE" id="PS51180">
    <property type="entry name" value="BRO1"/>
    <property type="match status" value="1"/>
</dbReference>
<dbReference type="PANTHER" id="PTHR23030:SF30">
    <property type="entry name" value="TYROSINE-PROTEIN PHOSPHATASE NON-RECEPTOR TYPE 23"/>
    <property type="match status" value="1"/>
</dbReference>
<comment type="caution">
    <text evidence="8">The sequence shown here is derived from an EMBL/GenBank/DDBJ whole genome shotgun (WGS) entry which is preliminary data.</text>
</comment>
<feature type="region of interest" description="Disordered" evidence="5">
    <location>
        <begin position="1821"/>
        <end position="1883"/>
    </location>
</feature>
<feature type="compositionally biased region" description="Basic and acidic residues" evidence="5">
    <location>
        <begin position="1848"/>
        <end position="1857"/>
    </location>
</feature>
<keyword evidence="9" id="KW-1185">Reference proteome</keyword>
<evidence type="ECO:0000256" key="3">
    <source>
        <dbReference type="ARBA" id="ARBA00022490"/>
    </source>
</evidence>
<dbReference type="GO" id="GO:0004725">
    <property type="term" value="F:protein tyrosine phosphatase activity"/>
    <property type="evidence" value="ECO:0007669"/>
    <property type="project" value="InterPro"/>
</dbReference>
<keyword evidence="4" id="KW-0967">Endosome</keyword>
<dbReference type="InterPro" id="IPR038499">
    <property type="entry name" value="BRO1_sf"/>
</dbReference>
<dbReference type="PROSITE" id="PS50055">
    <property type="entry name" value="TYR_PHOSPHATASE_PTP"/>
    <property type="match status" value="1"/>
</dbReference>
<evidence type="ECO:0000313" key="8">
    <source>
        <dbReference type="EMBL" id="CAH2104204.1"/>
    </source>
</evidence>
<gene>
    <name evidence="8" type="ORF">EEDITHA_LOCUS18617</name>
</gene>
<feature type="compositionally biased region" description="Pro residues" evidence="5">
    <location>
        <begin position="1824"/>
        <end position="1836"/>
    </location>
</feature>
<organism evidence="8 9">
    <name type="scientific">Euphydryas editha</name>
    <name type="common">Edith's checkerspot</name>
    <dbReference type="NCBI Taxonomy" id="104508"/>
    <lineage>
        <taxon>Eukaryota</taxon>
        <taxon>Metazoa</taxon>
        <taxon>Ecdysozoa</taxon>
        <taxon>Arthropoda</taxon>
        <taxon>Hexapoda</taxon>
        <taxon>Insecta</taxon>
        <taxon>Pterygota</taxon>
        <taxon>Neoptera</taxon>
        <taxon>Endopterygota</taxon>
        <taxon>Lepidoptera</taxon>
        <taxon>Glossata</taxon>
        <taxon>Ditrysia</taxon>
        <taxon>Papilionoidea</taxon>
        <taxon>Nymphalidae</taxon>
        <taxon>Nymphalinae</taxon>
        <taxon>Euphydryas</taxon>
    </lineage>
</organism>